<name>A0A843WJB5_COLES</name>
<dbReference type="GO" id="GO:0008270">
    <property type="term" value="F:zinc ion binding"/>
    <property type="evidence" value="ECO:0007669"/>
    <property type="project" value="InterPro"/>
</dbReference>
<keyword evidence="6" id="KW-1185">Reference proteome</keyword>
<dbReference type="Proteomes" id="UP000652761">
    <property type="component" value="Unassembled WGS sequence"/>
</dbReference>
<dbReference type="InterPro" id="IPR046848">
    <property type="entry name" value="E_motif"/>
</dbReference>
<dbReference type="NCBIfam" id="TIGR00756">
    <property type="entry name" value="PPR"/>
    <property type="match status" value="4"/>
</dbReference>
<dbReference type="Gene3D" id="1.25.40.10">
    <property type="entry name" value="Tetratricopeptide repeat domain"/>
    <property type="match status" value="3"/>
</dbReference>
<feature type="domain" description="DYW" evidence="4">
    <location>
        <begin position="536"/>
        <end position="611"/>
    </location>
</feature>
<comment type="caution">
    <text evidence="5">The sequence shown here is derived from an EMBL/GenBank/DDBJ whole genome shotgun (WGS) entry which is preliminary data.</text>
</comment>
<sequence length="678" mass="75577">MRRDGPYKISLQPQQCGLVGHQDGPKYGPRLVSEISLRERTPPSRAATARPPGAEGRVMEVTTMAQAAQLHAQLIKIRGDDGGGSLALGKLLAFSALSPSGNLAYARAIFDSLLAPNSYCTNTMLRAYARSPHPQEALHFFVSLRRSGLAPDPDNFTYPFLLGACGRLQARRHGRELHSLALKQGLAGDRFIQNSLIHMYASCREVDCAAAVFEGMDDRDVVSWTSIIDGAADGGRPTMALHLFEEMLGEGVVPNDATVVSVLRACADSGALGVGRRVHRIAEERALDKKANVATALIDMYAKCGCIENAEELFDHLVERDVFAWTVMISGLASHGRCRHALNLFDRMSELGVTPDERTITAVLCACRNAGWVSEGQRYFREMRRHGIKPKLQHYGCMVHLLGRAGRLDEAEEMIKSMTIEPDQVLWRALAWASNVHGDMDRAERLMNVNLLVVDSRDSGNYVLLGNIYASSKKWDKKAKVWEAMDQRGVLKPPARSKIEVNGEVHEFEAGDSGHPEAERIYTKLDEMGKKLREEGYIPKVSDVLLDMEEEEKAFQLHHHSERLAVAFGLISTSARERIFVVKNLRSCEDCHNAMKLASKIYNRQIIIRDRFLGLCTYSTELSSSTFSTCMASVWWSCPCRQLEVEHGSVVRVAFLLEFIARHLQLWLDVPDITGRFD</sequence>
<evidence type="ECO:0000313" key="6">
    <source>
        <dbReference type="Proteomes" id="UP000652761"/>
    </source>
</evidence>
<dbReference type="GO" id="GO:0009451">
    <property type="term" value="P:RNA modification"/>
    <property type="evidence" value="ECO:0007669"/>
    <property type="project" value="InterPro"/>
</dbReference>
<dbReference type="InterPro" id="IPR002885">
    <property type="entry name" value="PPR_rpt"/>
</dbReference>
<evidence type="ECO:0000256" key="2">
    <source>
        <dbReference type="ARBA" id="ARBA00022737"/>
    </source>
</evidence>
<dbReference type="FunFam" id="1.25.40.10:FF:000427">
    <property type="entry name" value="Pentatricopeptide repeat-containing protein chloroplastic"/>
    <property type="match status" value="1"/>
</dbReference>
<keyword evidence="2" id="KW-0677">Repeat</keyword>
<dbReference type="Pfam" id="PF01535">
    <property type="entry name" value="PPR"/>
    <property type="match status" value="2"/>
</dbReference>
<organism evidence="5 6">
    <name type="scientific">Colocasia esculenta</name>
    <name type="common">Wild taro</name>
    <name type="synonym">Arum esculentum</name>
    <dbReference type="NCBI Taxonomy" id="4460"/>
    <lineage>
        <taxon>Eukaryota</taxon>
        <taxon>Viridiplantae</taxon>
        <taxon>Streptophyta</taxon>
        <taxon>Embryophyta</taxon>
        <taxon>Tracheophyta</taxon>
        <taxon>Spermatophyta</taxon>
        <taxon>Magnoliopsida</taxon>
        <taxon>Liliopsida</taxon>
        <taxon>Araceae</taxon>
        <taxon>Aroideae</taxon>
        <taxon>Colocasieae</taxon>
        <taxon>Colocasia</taxon>
    </lineage>
</organism>
<dbReference type="GO" id="GO:0003729">
    <property type="term" value="F:mRNA binding"/>
    <property type="evidence" value="ECO:0007669"/>
    <property type="project" value="UniProtKB-ARBA"/>
</dbReference>
<dbReference type="Pfam" id="PF14432">
    <property type="entry name" value="DYW_deaminase"/>
    <property type="match status" value="1"/>
</dbReference>
<dbReference type="InterPro" id="IPR011990">
    <property type="entry name" value="TPR-like_helical_dom_sf"/>
</dbReference>
<protein>
    <recommendedName>
        <fullName evidence="4">DYW domain-containing protein</fullName>
    </recommendedName>
</protein>
<comment type="similarity">
    <text evidence="1">Belongs to the PPR family. PCMP-H subfamily.</text>
</comment>
<feature type="repeat" description="PPR" evidence="3">
    <location>
        <begin position="117"/>
        <end position="151"/>
    </location>
</feature>
<reference evidence="5" key="1">
    <citation type="submission" date="2017-07" db="EMBL/GenBank/DDBJ databases">
        <title>Taro Niue Genome Assembly and Annotation.</title>
        <authorList>
            <person name="Atibalentja N."/>
            <person name="Keating K."/>
            <person name="Fields C.J."/>
        </authorList>
    </citation>
    <scope>NUCLEOTIDE SEQUENCE</scope>
    <source>
        <strain evidence="5">Niue_2</strain>
        <tissue evidence="5">Leaf</tissue>
    </source>
</reference>
<evidence type="ECO:0000256" key="1">
    <source>
        <dbReference type="ARBA" id="ARBA00006643"/>
    </source>
</evidence>
<gene>
    <name evidence="5" type="ORF">Taro_044493</name>
</gene>
<feature type="repeat" description="PPR" evidence="3">
    <location>
        <begin position="321"/>
        <end position="355"/>
    </location>
</feature>
<dbReference type="OrthoDB" id="185373at2759"/>
<evidence type="ECO:0000259" key="4">
    <source>
        <dbReference type="Pfam" id="PF14432"/>
    </source>
</evidence>
<proteinExistence type="inferred from homology"/>
<feature type="repeat" description="PPR" evidence="3">
    <location>
        <begin position="356"/>
        <end position="390"/>
    </location>
</feature>
<dbReference type="Pfam" id="PF13041">
    <property type="entry name" value="PPR_2"/>
    <property type="match status" value="2"/>
</dbReference>
<accession>A0A843WJB5</accession>
<dbReference type="Pfam" id="PF20431">
    <property type="entry name" value="E_motif"/>
    <property type="match status" value="1"/>
</dbReference>
<feature type="repeat" description="PPR" evidence="3">
    <location>
        <begin position="220"/>
        <end position="254"/>
    </location>
</feature>
<dbReference type="FunFam" id="1.25.40.10:FF:000690">
    <property type="entry name" value="Pentatricopeptide repeat-containing protein"/>
    <property type="match status" value="1"/>
</dbReference>
<evidence type="ECO:0000313" key="5">
    <source>
        <dbReference type="EMBL" id="MQM11583.1"/>
    </source>
</evidence>
<dbReference type="PANTHER" id="PTHR47926:SF461">
    <property type="entry name" value="PENTATRICOPEPTIDE REPEAT SUPERFAMILY PROTEIN"/>
    <property type="match status" value="1"/>
</dbReference>
<dbReference type="InterPro" id="IPR046960">
    <property type="entry name" value="PPR_At4g14850-like_plant"/>
</dbReference>
<dbReference type="EMBL" id="NMUH01005021">
    <property type="protein sequence ID" value="MQM11583.1"/>
    <property type="molecule type" value="Genomic_DNA"/>
</dbReference>
<dbReference type="InterPro" id="IPR032867">
    <property type="entry name" value="DYW_dom"/>
</dbReference>
<evidence type="ECO:0000256" key="3">
    <source>
        <dbReference type="PROSITE-ProRule" id="PRU00708"/>
    </source>
</evidence>
<dbReference type="PANTHER" id="PTHR47926">
    <property type="entry name" value="PENTATRICOPEPTIDE REPEAT-CONTAINING PROTEIN"/>
    <property type="match status" value="1"/>
</dbReference>
<dbReference type="AlphaFoldDB" id="A0A843WJB5"/>
<dbReference type="PROSITE" id="PS51375">
    <property type="entry name" value="PPR"/>
    <property type="match status" value="4"/>
</dbReference>